<evidence type="ECO:0000313" key="4">
    <source>
        <dbReference type="Proteomes" id="UP000253769"/>
    </source>
</evidence>
<accession>A0A369WTE2</accession>
<feature type="transmembrane region" description="Helical" evidence="2">
    <location>
        <begin position="74"/>
        <end position="96"/>
    </location>
</feature>
<sequence length="169" mass="18480">MAKLETNSKPNKALIEQTLHSNALMAVIVGRIIIALALAGVAVAAMYFGVQMVLPADPSQASQMILTYKDFSMSAQGLGAVIMMSGVVLGILAFLCKPKLEVRPINNSGLVNRLSNKSINEESKEDNPSNNYYEDDGLIYEQLDNEKEKSLDRENNNERPNVSNHKKAA</sequence>
<dbReference type="EMBL" id="QQOH01000001">
    <property type="protein sequence ID" value="RDE24962.1"/>
    <property type="molecule type" value="Genomic_DNA"/>
</dbReference>
<feature type="compositionally biased region" description="Basic and acidic residues" evidence="1">
    <location>
        <begin position="144"/>
        <end position="157"/>
    </location>
</feature>
<keyword evidence="2" id="KW-1133">Transmembrane helix</keyword>
<comment type="caution">
    <text evidence="3">The sequence shown here is derived from an EMBL/GenBank/DDBJ whole genome shotgun (WGS) entry which is preliminary data.</text>
</comment>
<gene>
    <name evidence="3" type="ORF">DV711_05150</name>
</gene>
<dbReference type="RefSeq" id="WP_114694554.1">
    <property type="nucleotide sequence ID" value="NZ_QQOH01000001.1"/>
</dbReference>
<evidence type="ECO:0000313" key="3">
    <source>
        <dbReference type="EMBL" id="RDE24962.1"/>
    </source>
</evidence>
<evidence type="ECO:0000256" key="2">
    <source>
        <dbReference type="SAM" id="Phobius"/>
    </source>
</evidence>
<keyword evidence="4" id="KW-1185">Reference proteome</keyword>
<proteinExistence type="predicted"/>
<organism evidence="3 4">
    <name type="scientific">Motiliproteus coralliicola</name>
    <dbReference type="NCBI Taxonomy" id="2283196"/>
    <lineage>
        <taxon>Bacteria</taxon>
        <taxon>Pseudomonadati</taxon>
        <taxon>Pseudomonadota</taxon>
        <taxon>Gammaproteobacteria</taxon>
        <taxon>Oceanospirillales</taxon>
        <taxon>Oceanospirillaceae</taxon>
        <taxon>Motiliproteus</taxon>
    </lineage>
</organism>
<feature type="region of interest" description="Disordered" evidence="1">
    <location>
        <begin position="143"/>
        <end position="169"/>
    </location>
</feature>
<protein>
    <submittedName>
        <fullName evidence="3">Uncharacterized protein</fullName>
    </submittedName>
</protein>
<reference evidence="3 4" key="1">
    <citation type="submission" date="2018-07" db="EMBL/GenBank/DDBJ databases">
        <title>Motiliproteus coralliicola sp. nov., a bacterium isolated from Coral.</title>
        <authorList>
            <person name="Wang G."/>
        </authorList>
    </citation>
    <scope>NUCLEOTIDE SEQUENCE [LARGE SCALE GENOMIC DNA]</scope>
    <source>
        <strain evidence="3 4">C34</strain>
    </source>
</reference>
<dbReference type="Proteomes" id="UP000253769">
    <property type="component" value="Unassembled WGS sequence"/>
</dbReference>
<keyword evidence="2" id="KW-0812">Transmembrane</keyword>
<dbReference type="AlphaFoldDB" id="A0A369WTE2"/>
<evidence type="ECO:0000256" key="1">
    <source>
        <dbReference type="SAM" id="MobiDB-lite"/>
    </source>
</evidence>
<feature type="transmembrane region" description="Helical" evidence="2">
    <location>
        <begin position="21"/>
        <end position="54"/>
    </location>
</feature>
<keyword evidence="2" id="KW-0472">Membrane</keyword>
<name>A0A369WTE2_9GAMM</name>